<accession>S7RDF9</accession>
<name>S7RDF9_GLOTA</name>
<evidence type="ECO:0000313" key="1">
    <source>
        <dbReference type="EMBL" id="EPQ50459.1"/>
    </source>
</evidence>
<dbReference type="AlphaFoldDB" id="S7RDF9"/>
<reference evidence="1 2" key="1">
    <citation type="journal article" date="2012" name="Science">
        <title>The Paleozoic origin of enzymatic lignin decomposition reconstructed from 31 fungal genomes.</title>
        <authorList>
            <person name="Floudas D."/>
            <person name="Binder M."/>
            <person name="Riley R."/>
            <person name="Barry K."/>
            <person name="Blanchette R.A."/>
            <person name="Henrissat B."/>
            <person name="Martinez A.T."/>
            <person name="Otillar R."/>
            <person name="Spatafora J.W."/>
            <person name="Yadav J.S."/>
            <person name="Aerts A."/>
            <person name="Benoit I."/>
            <person name="Boyd A."/>
            <person name="Carlson A."/>
            <person name="Copeland A."/>
            <person name="Coutinho P.M."/>
            <person name="de Vries R.P."/>
            <person name="Ferreira P."/>
            <person name="Findley K."/>
            <person name="Foster B."/>
            <person name="Gaskell J."/>
            <person name="Glotzer D."/>
            <person name="Gorecki P."/>
            <person name="Heitman J."/>
            <person name="Hesse C."/>
            <person name="Hori C."/>
            <person name="Igarashi K."/>
            <person name="Jurgens J.A."/>
            <person name="Kallen N."/>
            <person name="Kersten P."/>
            <person name="Kohler A."/>
            <person name="Kuees U."/>
            <person name="Kumar T.K.A."/>
            <person name="Kuo A."/>
            <person name="LaButti K."/>
            <person name="Larrondo L.F."/>
            <person name="Lindquist E."/>
            <person name="Ling A."/>
            <person name="Lombard V."/>
            <person name="Lucas S."/>
            <person name="Lundell T."/>
            <person name="Martin R."/>
            <person name="McLaughlin D.J."/>
            <person name="Morgenstern I."/>
            <person name="Morin E."/>
            <person name="Murat C."/>
            <person name="Nagy L.G."/>
            <person name="Nolan M."/>
            <person name="Ohm R.A."/>
            <person name="Patyshakuliyeva A."/>
            <person name="Rokas A."/>
            <person name="Ruiz-Duenas F.J."/>
            <person name="Sabat G."/>
            <person name="Salamov A."/>
            <person name="Samejima M."/>
            <person name="Schmutz J."/>
            <person name="Slot J.C."/>
            <person name="St John F."/>
            <person name="Stenlid J."/>
            <person name="Sun H."/>
            <person name="Sun S."/>
            <person name="Syed K."/>
            <person name="Tsang A."/>
            <person name="Wiebenga A."/>
            <person name="Young D."/>
            <person name="Pisabarro A."/>
            <person name="Eastwood D.C."/>
            <person name="Martin F."/>
            <person name="Cullen D."/>
            <person name="Grigoriev I.V."/>
            <person name="Hibbett D.S."/>
        </authorList>
    </citation>
    <scope>NUCLEOTIDE SEQUENCE [LARGE SCALE GENOMIC DNA]</scope>
    <source>
        <strain evidence="1 2">ATCC 11539</strain>
    </source>
</reference>
<dbReference type="RefSeq" id="XP_007871002.1">
    <property type="nucleotide sequence ID" value="XM_007872811.1"/>
</dbReference>
<dbReference type="Proteomes" id="UP000030669">
    <property type="component" value="Unassembled WGS sequence"/>
</dbReference>
<dbReference type="KEGG" id="gtr:GLOTRDRAFT_112695"/>
<keyword evidence="2" id="KW-1185">Reference proteome</keyword>
<dbReference type="HOGENOM" id="CLU_2812609_0_0_1"/>
<dbReference type="EMBL" id="KB469315">
    <property type="protein sequence ID" value="EPQ50459.1"/>
    <property type="molecule type" value="Genomic_DNA"/>
</dbReference>
<protein>
    <submittedName>
        <fullName evidence="1">Uncharacterized protein</fullName>
    </submittedName>
</protein>
<sequence>MGLNQLAKLPEAFSKRFVSLDLNESAMVNQEVRFSTSIFRIENAGQVSDVRIGMTPDCVNQDPVDRF</sequence>
<evidence type="ECO:0000313" key="2">
    <source>
        <dbReference type="Proteomes" id="UP000030669"/>
    </source>
</evidence>
<dbReference type="GeneID" id="19299596"/>
<proteinExistence type="predicted"/>
<organism evidence="1 2">
    <name type="scientific">Gloeophyllum trabeum (strain ATCC 11539 / FP-39264 / Madison 617)</name>
    <name type="common">Brown rot fungus</name>
    <dbReference type="NCBI Taxonomy" id="670483"/>
    <lineage>
        <taxon>Eukaryota</taxon>
        <taxon>Fungi</taxon>
        <taxon>Dikarya</taxon>
        <taxon>Basidiomycota</taxon>
        <taxon>Agaricomycotina</taxon>
        <taxon>Agaricomycetes</taxon>
        <taxon>Gloeophyllales</taxon>
        <taxon>Gloeophyllaceae</taxon>
        <taxon>Gloeophyllum</taxon>
    </lineage>
</organism>
<gene>
    <name evidence="1" type="ORF">GLOTRDRAFT_112695</name>
</gene>